<protein>
    <submittedName>
        <fullName evidence="2">Microcystin-dependent protein</fullName>
    </submittedName>
</protein>
<dbReference type="SUPFAM" id="SSF88874">
    <property type="entry name" value="Receptor-binding domain of short tail fibre protein gp12"/>
    <property type="match status" value="1"/>
</dbReference>
<dbReference type="AlphaFoldDB" id="A0A7X0DLP5"/>
<reference evidence="2 3" key="1">
    <citation type="submission" date="2020-08" db="EMBL/GenBank/DDBJ databases">
        <title>Genomic Encyclopedia of Type Strains, Phase IV (KMG-IV): sequencing the most valuable type-strain genomes for metagenomic binning, comparative biology and taxonomic classification.</title>
        <authorList>
            <person name="Goeker M."/>
        </authorList>
    </citation>
    <scope>NUCLEOTIDE SEQUENCE [LARGE SCALE GENOMIC DNA]</scope>
    <source>
        <strain evidence="2 3">DSM 11590</strain>
    </source>
</reference>
<gene>
    <name evidence="2" type="ORF">FHS48_001658</name>
</gene>
<evidence type="ECO:0000313" key="2">
    <source>
        <dbReference type="EMBL" id="MBB6210243.1"/>
    </source>
</evidence>
<dbReference type="Proteomes" id="UP000544872">
    <property type="component" value="Unassembled WGS sequence"/>
</dbReference>
<comment type="caution">
    <text evidence="2">The sequence shown here is derived from an EMBL/GenBank/DDBJ whole genome shotgun (WGS) entry which is preliminary data.</text>
</comment>
<evidence type="ECO:0000256" key="1">
    <source>
        <dbReference type="SAM" id="MobiDB-lite"/>
    </source>
</evidence>
<dbReference type="EMBL" id="JACIIX010000005">
    <property type="protein sequence ID" value="MBB6210243.1"/>
    <property type="molecule type" value="Genomic_DNA"/>
</dbReference>
<proteinExistence type="predicted"/>
<evidence type="ECO:0000313" key="3">
    <source>
        <dbReference type="Proteomes" id="UP000544872"/>
    </source>
</evidence>
<sequence length="133" mass="14749">MPDLRQYVVCGAGGNGVSQPSLKIGEKTGEPEVTLTPAQMPRHDHILSGRIANFTLATNEPTGNWLGVPVHYTPMSVPKTRQGKRYNPDQTADRTLHKGTLSQYPGESKPHENRQPYLTIPYLICYEGEYITA</sequence>
<accession>A0A7X0DLP5</accession>
<organism evidence="2 3">
    <name type="scientific">Novispirillum itersonii</name>
    <name type="common">Aquaspirillum itersonii</name>
    <dbReference type="NCBI Taxonomy" id="189"/>
    <lineage>
        <taxon>Bacteria</taxon>
        <taxon>Pseudomonadati</taxon>
        <taxon>Pseudomonadota</taxon>
        <taxon>Alphaproteobacteria</taxon>
        <taxon>Rhodospirillales</taxon>
        <taxon>Novispirillaceae</taxon>
        <taxon>Novispirillum</taxon>
    </lineage>
</organism>
<keyword evidence="3" id="KW-1185">Reference proteome</keyword>
<name>A0A7X0DLP5_NOVIT</name>
<feature type="region of interest" description="Disordered" evidence="1">
    <location>
        <begin position="76"/>
        <end position="113"/>
    </location>
</feature>